<evidence type="ECO:0000313" key="13">
    <source>
        <dbReference type="EMBL" id="ASK49792.1"/>
    </source>
</evidence>
<dbReference type="GO" id="GO:0046933">
    <property type="term" value="F:proton-transporting ATP synthase activity, rotational mechanism"/>
    <property type="evidence" value="ECO:0007669"/>
    <property type="project" value="TreeGrafter"/>
</dbReference>
<evidence type="ECO:0000256" key="5">
    <source>
        <dbReference type="ARBA" id="ARBA00022692"/>
    </source>
</evidence>
<name>A0A220T2N3_9ANNE</name>
<protein>
    <recommendedName>
        <fullName evidence="11">ATP synthase subunit a</fullName>
    </recommendedName>
</protein>
<geneLocation type="mitochondrion" evidence="13"/>
<dbReference type="GO" id="GO:0005743">
    <property type="term" value="C:mitochondrial inner membrane"/>
    <property type="evidence" value="ECO:0007669"/>
    <property type="project" value="UniProtKB-SubCell"/>
</dbReference>
<evidence type="ECO:0000256" key="12">
    <source>
        <dbReference type="SAM" id="Phobius"/>
    </source>
</evidence>
<comment type="subcellular location">
    <subcellularLocation>
        <location evidence="1">Membrane</location>
        <topology evidence="1">Multi-pass membrane protein</topology>
    </subcellularLocation>
    <subcellularLocation>
        <location evidence="11">Mitochondrion inner membrane</location>
        <topology evidence="11">Multi-pass membrane protein</topology>
    </subcellularLocation>
</comment>
<dbReference type="NCBIfam" id="TIGR01131">
    <property type="entry name" value="ATP_synt_6_or_A"/>
    <property type="match status" value="1"/>
</dbReference>
<keyword evidence="8" id="KW-0406">Ion transport</keyword>
<evidence type="ECO:0000256" key="3">
    <source>
        <dbReference type="ARBA" id="ARBA00022448"/>
    </source>
</evidence>
<dbReference type="PANTHER" id="PTHR11410">
    <property type="entry name" value="ATP SYNTHASE SUBUNIT A"/>
    <property type="match status" value="1"/>
</dbReference>
<keyword evidence="5 12" id="KW-0812">Transmembrane</keyword>
<organism evidence="13">
    <name type="scientific">Nephtys sp. AB-2017</name>
    <dbReference type="NCBI Taxonomy" id="2019427"/>
    <lineage>
        <taxon>Eukaryota</taxon>
        <taxon>Metazoa</taxon>
        <taxon>Spiralia</taxon>
        <taxon>Lophotrochozoa</taxon>
        <taxon>Annelida</taxon>
        <taxon>Polychaeta</taxon>
        <taxon>Errantia</taxon>
        <taxon>Phyllodocida</taxon>
        <taxon>Nephtyidae</taxon>
        <taxon>Nephtys</taxon>
    </lineage>
</organism>
<accession>A0A220T2N3</accession>
<proteinExistence type="inferred from homology"/>
<dbReference type="PRINTS" id="PR00123">
    <property type="entry name" value="ATPASEA"/>
</dbReference>
<keyword evidence="7 12" id="KW-1133">Transmembrane helix</keyword>
<dbReference type="PROSITE" id="PS00449">
    <property type="entry name" value="ATPASE_A"/>
    <property type="match status" value="1"/>
</dbReference>
<dbReference type="Gene3D" id="1.20.120.220">
    <property type="entry name" value="ATP synthase, F0 complex, subunit A"/>
    <property type="match status" value="1"/>
</dbReference>
<feature type="non-terminal residue" evidence="13">
    <location>
        <position position="1"/>
    </location>
</feature>
<dbReference type="EMBL" id="KY972406">
    <property type="protein sequence ID" value="ASK49792.1"/>
    <property type="molecule type" value="Genomic_DNA"/>
</dbReference>
<feature type="non-terminal residue" evidence="13">
    <location>
        <position position="232"/>
    </location>
</feature>
<evidence type="ECO:0000256" key="4">
    <source>
        <dbReference type="ARBA" id="ARBA00022547"/>
    </source>
</evidence>
<feature type="transmembrane region" description="Helical" evidence="12">
    <location>
        <begin position="71"/>
        <end position="96"/>
    </location>
</feature>
<dbReference type="InterPro" id="IPR045083">
    <property type="entry name" value="ATP_synth_F0_asu_bact/mt"/>
</dbReference>
<feature type="transmembrane region" description="Helical" evidence="12">
    <location>
        <begin position="102"/>
        <end position="123"/>
    </location>
</feature>
<dbReference type="InterPro" id="IPR023011">
    <property type="entry name" value="ATP_synth_F0_asu_AS"/>
</dbReference>
<evidence type="ECO:0000256" key="8">
    <source>
        <dbReference type="ARBA" id="ARBA00023065"/>
    </source>
</evidence>
<evidence type="ECO:0000256" key="7">
    <source>
        <dbReference type="ARBA" id="ARBA00022989"/>
    </source>
</evidence>
<keyword evidence="6" id="KW-0375">Hydrogen ion transport</keyword>
<dbReference type="PANTHER" id="PTHR11410:SF0">
    <property type="entry name" value="ATP SYNTHASE SUBUNIT A"/>
    <property type="match status" value="1"/>
</dbReference>
<dbReference type="GO" id="GO:0045259">
    <property type="term" value="C:proton-transporting ATP synthase complex"/>
    <property type="evidence" value="ECO:0007669"/>
    <property type="project" value="UniProtKB-KW"/>
</dbReference>
<evidence type="ECO:0000256" key="6">
    <source>
        <dbReference type="ARBA" id="ARBA00022781"/>
    </source>
</evidence>
<dbReference type="AlphaFoldDB" id="A0A220T2N3"/>
<dbReference type="CDD" id="cd00310">
    <property type="entry name" value="ATP-synt_Fo_a_6"/>
    <property type="match status" value="1"/>
</dbReference>
<dbReference type="Pfam" id="PF00119">
    <property type="entry name" value="ATP-synt_A"/>
    <property type="match status" value="1"/>
</dbReference>
<keyword evidence="10" id="KW-0066">ATP synthesis</keyword>
<keyword evidence="3" id="KW-0813">Transport</keyword>
<feature type="transmembrane region" description="Helical" evidence="12">
    <location>
        <begin position="172"/>
        <end position="198"/>
    </location>
</feature>
<evidence type="ECO:0000256" key="9">
    <source>
        <dbReference type="ARBA" id="ARBA00023136"/>
    </source>
</evidence>
<feature type="transmembrane region" description="Helical" evidence="12">
    <location>
        <begin position="205"/>
        <end position="225"/>
    </location>
</feature>
<keyword evidence="9 12" id="KW-0472">Membrane</keyword>
<feature type="transmembrane region" description="Helical" evidence="12">
    <location>
        <begin position="22"/>
        <end position="50"/>
    </location>
</feature>
<reference evidence="13" key="1">
    <citation type="journal article" date="2017" name="Sci. Rep.">
        <title>Multiple introns in a deep-sea Annelid (Decemunciger: Ampharetidae) mitochondrial genome.</title>
        <authorList>
            <person name="Bernardino A.F."/>
            <person name="Li Y."/>
            <person name="Smith C.R."/>
            <person name="Halanych K.M."/>
        </authorList>
    </citation>
    <scope>NUCLEOTIDE SEQUENCE</scope>
</reference>
<dbReference type="InterPro" id="IPR035908">
    <property type="entry name" value="F0_ATP_A_sf"/>
</dbReference>
<evidence type="ECO:0000256" key="11">
    <source>
        <dbReference type="RuleBase" id="RU004450"/>
    </source>
</evidence>
<dbReference type="SUPFAM" id="SSF81336">
    <property type="entry name" value="F1F0 ATP synthase subunit A"/>
    <property type="match status" value="1"/>
</dbReference>
<comment type="similarity">
    <text evidence="2">Belongs to the ATPase A chain family.</text>
</comment>
<dbReference type="InterPro" id="IPR000568">
    <property type="entry name" value="ATP_synth_F0_asu"/>
</dbReference>
<evidence type="ECO:0000256" key="2">
    <source>
        <dbReference type="ARBA" id="ARBA00006810"/>
    </source>
</evidence>
<gene>
    <name evidence="13" type="primary">ATP6</name>
</gene>
<evidence type="ECO:0000256" key="10">
    <source>
        <dbReference type="ARBA" id="ARBA00023310"/>
    </source>
</evidence>
<evidence type="ECO:0000256" key="1">
    <source>
        <dbReference type="ARBA" id="ARBA00004141"/>
    </source>
</evidence>
<keyword evidence="4" id="KW-0138">CF(0)</keyword>
<sequence length="232" mass="25654">MMTDIFSSFDPQTNSLYSLSPLMFWMLTGSALLITHASFWIHPNTIFWALHSPLNLMHEQASRTFGTHIKGFSSIISALFLFLITANLIGLLPYVFSPTSHLLMTLTLGLPLWLSLILTSVSWSPSSFAAHLLPAGAPDWLNPFLVLIETISTCLRPITLSFRLAANMSAGHIVLGLMAIYASASLFSPSTSLVLLLITQVFYTLFEVGICLIQAYIFCLLLTLYSDDHPSH</sequence>
<keyword evidence="13" id="KW-0496">Mitochondrion</keyword>